<evidence type="ECO:0000313" key="2">
    <source>
        <dbReference type="Proteomes" id="UP000093000"/>
    </source>
</evidence>
<protein>
    <submittedName>
        <fullName evidence="1">Uncharacterized protein</fullName>
    </submittedName>
</protein>
<gene>
    <name evidence="1" type="ORF">A0J61_01802</name>
</gene>
<dbReference type="AlphaFoldDB" id="A0A1C7NNW5"/>
<reference evidence="1 2" key="1">
    <citation type="submission" date="2016-03" db="EMBL/GenBank/DDBJ databases">
        <title>Choanephora cucurbitarum.</title>
        <authorList>
            <person name="Min B."/>
            <person name="Park H."/>
            <person name="Park J.-H."/>
            <person name="Shin H.-D."/>
            <person name="Choi I.-G."/>
        </authorList>
    </citation>
    <scope>NUCLEOTIDE SEQUENCE [LARGE SCALE GENOMIC DNA]</scope>
    <source>
        <strain evidence="1 2">KUS-F28377</strain>
    </source>
</reference>
<sequence length="70" mass="7676">MCHNTSCLPSRRATSFEGGYLLKIAMEVSTVRHVASVVFQSRSQSSQAILVDITSESILRQMSDQTLGNT</sequence>
<proteinExistence type="predicted"/>
<keyword evidence="2" id="KW-1185">Reference proteome</keyword>
<name>A0A1C7NNW5_9FUNG</name>
<dbReference type="InParanoid" id="A0A1C7NNW5"/>
<comment type="caution">
    <text evidence="1">The sequence shown here is derived from an EMBL/GenBank/DDBJ whole genome shotgun (WGS) entry which is preliminary data.</text>
</comment>
<dbReference type="EMBL" id="LUGH01000061">
    <property type="protein sequence ID" value="OBZ90156.1"/>
    <property type="molecule type" value="Genomic_DNA"/>
</dbReference>
<evidence type="ECO:0000313" key="1">
    <source>
        <dbReference type="EMBL" id="OBZ90156.1"/>
    </source>
</evidence>
<organism evidence="1 2">
    <name type="scientific">Choanephora cucurbitarum</name>
    <dbReference type="NCBI Taxonomy" id="101091"/>
    <lineage>
        <taxon>Eukaryota</taxon>
        <taxon>Fungi</taxon>
        <taxon>Fungi incertae sedis</taxon>
        <taxon>Mucoromycota</taxon>
        <taxon>Mucoromycotina</taxon>
        <taxon>Mucoromycetes</taxon>
        <taxon>Mucorales</taxon>
        <taxon>Mucorineae</taxon>
        <taxon>Choanephoraceae</taxon>
        <taxon>Choanephoroideae</taxon>
        <taxon>Choanephora</taxon>
    </lineage>
</organism>
<dbReference type="Proteomes" id="UP000093000">
    <property type="component" value="Unassembled WGS sequence"/>
</dbReference>
<accession>A0A1C7NNW5</accession>